<dbReference type="GeneID" id="94692982"/>
<evidence type="ECO:0000256" key="5">
    <source>
        <dbReference type="ARBA" id="ARBA00022597"/>
    </source>
</evidence>
<dbReference type="CDD" id="cd03215">
    <property type="entry name" value="ABC_Carb_Monos_II"/>
    <property type="match status" value="1"/>
</dbReference>
<evidence type="ECO:0000259" key="11">
    <source>
        <dbReference type="PROSITE" id="PS50893"/>
    </source>
</evidence>
<keyword evidence="3" id="KW-1003">Cell membrane</keyword>
<dbReference type="Proteomes" id="UP000183417">
    <property type="component" value="Unassembled WGS sequence"/>
</dbReference>
<reference evidence="12 13" key="1">
    <citation type="submission" date="2016-10" db="EMBL/GenBank/DDBJ databases">
        <authorList>
            <person name="de Groot N.N."/>
        </authorList>
    </citation>
    <scope>NUCLEOTIDE SEQUENCE [LARGE SCALE GENOMIC DNA]</scope>
    <source>
        <strain evidence="12 13">LMG 24775</strain>
    </source>
</reference>
<dbReference type="PANTHER" id="PTHR43790">
    <property type="entry name" value="CARBOHYDRATE TRANSPORT ATP-BINDING PROTEIN MG119-RELATED"/>
    <property type="match status" value="1"/>
</dbReference>
<dbReference type="PROSITE" id="PS00211">
    <property type="entry name" value="ABC_TRANSPORTER_1"/>
    <property type="match status" value="1"/>
</dbReference>
<dbReference type="SUPFAM" id="SSF52540">
    <property type="entry name" value="P-loop containing nucleoside triphosphate hydrolases"/>
    <property type="match status" value="2"/>
</dbReference>
<dbReference type="InterPro" id="IPR027417">
    <property type="entry name" value="P-loop_NTPase"/>
</dbReference>
<keyword evidence="9" id="KW-1278">Translocase</keyword>
<evidence type="ECO:0000256" key="10">
    <source>
        <dbReference type="ARBA" id="ARBA00023136"/>
    </source>
</evidence>
<dbReference type="InterPro" id="IPR050107">
    <property type="entry name" value="ABC_carbohydrate_import_ATPase"/>
</dbReference>
<keyword evidence="6" id="KW-0677">Repeat</keyword>
<feature type="domain" description="ABC transporter" evidence="11">
    <location>
        <begin position="24"/>
        <end position="259"/>
    </location>
</feature>
<dbReference type="GO" id="GO:0016887">
    <property type="term" value="F:ATP hydrolysis activity"/>
    <property type="evidence" value="ECO:0007669"/>
    <property type="project" value="InterPro"/>
</dbReference>
<accession>A0A1H3TME9</accession>
<evidence type="ECO:0000256" key="4">
    <source>
        <dbReference type="ARBA" id="ARBA00022519"/>
    </source>
</evidence>
<evidence type="ECO:0000256" key="3">
    <source>
        <dbReference type="ARBA" id="ARBA00022475"/>
    </source>
</evidence>
<proteinExistence type="predicted"/>
<dbReference type="InterPro" id="IPR003593">
    <property type="entry name" value="AAA+_ATPase"/>
</dbReference>
<evidence type="ECO:0000313" key="13">
    <source>
        <dbReference type="Proteomes" id="UP000183417"/>
    </source>
</evidence>
<dbReference type="SMART" id="SM00382">
    <property type="entry name" value="AAA"/>
    <property type="match status" value="2"/>
</dbReference>
<evidence type="ECO:0000256" key="1">
    <source>
        <dbReference type="ARBA" id="ARBA00004202"/>
    </source>
</evidence>
<evidence type="ECO:0000256" key="2">
    <source>
        <dbReference type="ARBA" id="ARBA00022448"/>
    </source>
</evidence>
<dbReference type="RefSeq" id="WP_074923628.1">
    <property type="nucleotide sequence ID" value="NZ_CP141274.1"/>
</dbReference>
<dbReference type="PANTHER" id="PTHR43790:SF3">
    <property type="entry name" value="D-ALLOSE IMPORT ATP-BINDING PROTEIN ALSA-RELATED"/>
    <property type="match status" value="1"/>
</dbReference>
<evidence type="ECO:0000256" key="6">
    <source>
        <dbReference type="ARBA" id="ARBA00022737"/>
    </source>
</evidence>
<name>A0A1H3TME9_9BURK</name>
<dbReference type="InterPro" id="IPR017871">
    <property type="entry name" value="ABC_transporter-like_CS"/>
</dbReference>
<keyword evidence="10" id="KW-0472">Membrane</keyword>
<sequence length="518" mass="55575">MPGPTAHSRPGRAMLDAVAPPPMLEARALAKSFGAVQALKGVSFRLRAGTVHTLLGENGAGKSTLLKILAGVHRPDGGQLLVAGAQARLGSPGDAQHHGIAIVHQELSLAPNLSVADNLFAARLPQRAGCVDRRALRRDAAALLARLGMDLDPNAQVAELSLAQRQLVEIAKALCQPSRIVIMDEPTSSLSDSEAQILFTLIARLKAEGRAIIYVSHRMDEIMRISDEITVMRDGSSICTLARDETDIGALIALMVGRQMQDIYPPRGPAPDRSTRALLQVRGLGLAGRFEGIDFEVHAGEIVGFFGLVGSGRSDVMDALFGMHRCTGSILMHGRPLRLRSPADAIGHGVAFVTENRKEQGLVLDQSVQHNICMVQVHSGRGGALLTDEAAEQSLARACVQRLKIRVAGLHQPVRQLSGGNQQKIVFAKWLAMRPRLLVLDEPTRGIDVGAKFEIYALIRELAAAGTAVILVSSELPEALALSDRLLVMRNKRLVQSMDTLHLRQETVMAHATGAGLP</sequence>
<dbReference type="AlphaFoldDB" id="A0A1H3TME9"/>
<protein>
    <submittedName>
        <fullName evidence="12">Monosaccharide ABC transporter ATP-binding protein, CUT2 family</fullName>
    </submittedName>
</protein>
<dbReference type="GO" id="GO:0005524">
    <property type="term" value="F:ATP binding"/>
    <property type="evidence" value="ECO:0007669"/>
    <property type="project" value="UniProtKB-KW"/>
</dbReference>
<dbReference type="EMBL" id="FNPE01000030">
    <property type="protein sequence ID" value="SDZ51048.1"/>
    <property type="molecule type" value="Genomic_DNA"/>
</dbReference>
<dbReference type="InterPro" id="IPR003439">
    <property type="entry name" value="ABC_transporter-like_ATP-bd"/>
</dbReference>
<feature type="domain" description="ABC transporter" evidence="11">
    <location>
        <begin position="258"/>
        <end position="516"/>
    </location>
</feature>
<keyword evidence="5" id="KW-0762">Sugar transport</keyword>
<dbReference type="PROSITE" id="PS50893">
    <property type="entry name" value="ABC_TRANSPORTER_2"/>
    <property type="match status" value="2"/>
</dbReference>
<dbReference type="FunFam" id="3.40.50.300:FF:000127">
    <property type="entry name" value="Ribose import ATP-binding protein RbsA"/>
    <property type="match status" value="1"/>
</dbReference>
<keyword evidence="2" id="KW-0813">Transport</keyword>
<dbReference type="Gene3D" id="3.40.50.300">
    <property type="entry name" value="P-loop containing nucleotide triphosphate hydrolases"/>
    <property type="match status" value="2"/>
</dbReference>
<dbReference type="GO" id="GO:0005886">
    <property type="term" value="C:plasma membrane"/>
    <property type="evidence" value="ECO:0007669"/>
    <property type="project" value="UniProtKB-SubCell"/>
</dbReference>
<evidence type="ECO:0000256" key="9">
    <source>
        <dbReference type="ARBA" id="ARBA00022967"/>
    </source>
</evidence>
<comment type="subcellular location">
    <subcellularLocation>
        <location evidence="1">Cell membrane</location>
        <topology evidence="1">Peripheral membrane protein</topology>
    </subcellularLocation>
</comment>
<keyword evidence="8 12" id="KW-0067">ATP-binding</keyword>
<gene>
    <name evidence="12" type="ORF">SAMN05421547_13043</name>
</gene>
<keyword evidence="4" id="KW-0997">Cell inner membrane</keyword>
<dbReference type="Pfam" id="PF00005">
    <property type="entry name" value="ABC_tran"/>
    <property type="match status" value="2"/>
</dbReference>
<evidence type="ECO:0000256" key="7">
    <source>
        <dbReference type="ARBA" id="ARBA00022741"/>
    </source>
</evidence>
<dbReference type="CDD" id="cd03216">
    <property type="entry name" value="ABC_Carb_Monos_I"/>
    <property type="match status" value="1"/>
</dbReference>
<evidence type="ECO:0000256" key="8">
    <source>
        <dbReference type="ARBA" id="ARBA00022840"/>
    </source>
</evidence>
<keyword evidence="7" id="KW-0547">Nucleotide-binding</keyword>
<evidence type="ECO:0000313" key="12">
    <source>
        <dbReference type="EMBL" id="SDZ51048.1"/>
    </source>
</evidence>
<organism evidence="12 13">
    <name type="scientific">Delftia lacustris</name>
    <dbReference type="NCBI Taxonomy" id="558537"/>
    <lineage>
        <taxon>Bacteria</taxon>
        <taxon>Pseudomonadati</taxon>
        <taxon>Pseudomonadota</taxon>
        <taxon>Betaproteobacteria</taxon>
        <taxon>Burkholderiales</taxon>
        <taxon>Comamonadaceae</taxon>
        <taxon>Delftia</taxon>
    </lineage>
</organism>